<dbReference type="InterPro" id="IPR001303">
    <property type="entry name" value="Aldolase_II/adducin_N"/>
</dbReference>
<dbReference type="NCBIfam" id="TIGR03328">
    <property type="entry name" value="salvage_mtnB"/>
    <property type="match status" value="1"/>
</dbReference>
<dbReference type="EC" id="4.2.1.109" evidence="6"/>
<proteinExistence type="predicted"/>
<dbReference type="AlphaFoldDB" id="A0A7X6DSH7"/>
<organism evidence="8 9">
    <name type="scientific">Candidatus Manganitrophus noduliformans</name>
    <dbReference type="NCBI Taxonomy" id="2606439"/>
    <lineage>
        <taxon>Bacteria</taxon>
        <taxon>Pseudomonadati</taxon>
        <taxon>Nitrospirota</taxon>
        <taxon>Nitrospiria</taxon>
        <taxon>Candidatus Troglogloeales</taxon>
        <taxon>Candidatus Manganitrophaceae</taxon>
        <taxon>Candidatus Manganitrophus</taxon>
    </lineage>
</organism>
<protein>
    <recommendedName>
        <fullName evidence="6">Methylthioribulose 1-phosphate dehydratase</fullName>
        <ecNumber evidence="6">4.2.1.109</ecNumber>
    </recommendedName>
</protein>
<keyword evidence="2" id="KW-0479">Metal-binding</keyword>
<dbReference type="GO" id="GO:0005737">
    <property type="term" value="C:cytoplasm"/>
    <property type="evidence" value="ECO:0007669"/>
    <property type="project" value="UniProtKB-UniRule"/>
</dbReference>
<keyword evidence="9" id="KW-1185">Reference proteome</keyword>
<dbReference type="EMBL" id="VTOW01000003">
    <property type="protein sequence ID" value="NKE72349.1"/>
    <property type="molecule type" value="Genomic_DNA"/>
</dbReference>
<evidence type="ECO:0000256" key="2">
    <source>
        <dbReference type="ARBA" id="ARBA00022723"/>
    </source>
</evidence>
<dbReference type="Gene3D" id="3.40.225.10">
    <property type="entry name" value="Class II aldolase/adducin N-terminal domain"/>
    <property type="match status" value="1"/>
</dbReference>
<keyword evidence="4" id="KW-0486">Methionine biosynthesis</keyword>
<evidence type="ECO:0000313" key="8">
    <source>
        <dbReference type="EMBL" id="NKE72349.1"/>
    </source>
</evidence>
<evidence type="ECO:0000256" key="1">
    <source>
        <dbReference type="ARBA" id="ARBA00022605"/>
    </source>
</evidence>
<dbReference type="PANTHER" id="PTHR10640">
    <property type="entry name" value="METHYLTHIORIBULOSE-1-PHOSPHATE DEHYDRATASE"/>
    <property type="match status" value="1"/>
</dbReference>
<dbReference type="Pfam" id="PF00596">
    <property type="entry name" value="Aldolase_II"/>
    <property type="match status" value="1"/>
</dbReference>
<evidence type="ECO:0000256" key="3">
    <source>
        <dbReference type="ARBA" id="ARBA00022833"/>
    </source>
</evidence>
<dbReference type="InterPro" id="IPR036409">
    <property type="entry name" value="Aldolase_II/adducin_N_sf"/>
</dbReference>
<accession>A0A7X6DSH7</accession>
<comment type="caution">
    <text evidence="8">The sequence shown here is derived from an EMBL/GenBank/DDBJ whole genome shotgun (WGS) entry which is preliminary data.</text>
</comment>
<keyword evidence="1" id="KW-0028">Amino-acid biosynthesis</keyword>
<dbReference type="SUPFAM" id="SSF53639">
    <property type="entry name" value="AraD/HMP-PK domain-like"/>
    <property type="match status" value="1"/>
</dbReference>
<dbReference type="InterPro" id="IPR017714">
    <property type="entry name" value="MethylthioRu-1-P_deHdtase_MtnB"/>
</dbReference>
<dbReference type="GO" id="GO:0019509">
    <property type="term" value="P:L-methionine salvage from methylthioadenosine"/>
    <property type="evidence" value="ECO:0007669"/>
    <property type="project" value="UniProtKB-UniRule"/>
</dbReference>
<sequence>MPTPRATEATTRALISEMLSLFYEKGWVAGTGGGICAGLDADRFLMAPTGVHKERVQPSDLFIVDRRGGEILRTPKNKTLRLSECSTIFCLLINQRGAGSVMHSHGLSSVLAGDLAGKSDRVVFHGLEMLKGIRGLSNIDRHAVPVIQNTPREPELVGQIKTAIEHPDFAKAHCILVKDHGAYIWGADLWETKRHAEVYHFLFEAMVARADRR</sequence>
<evidence type="ECO:0000313" key="9">
    <source>
        <dbReference type="Proteomes" id="UP000534783"/>
    </source>
</evidence>
<evidence type="ECO:0000256" key="4">
    <source>
        <dbReference type="ARBA" id="ARBA00023167"/>
    </source>
</evidence>
<reference evidence="8 9" key="1">
    <citation type="journal article" date="2020" name="Nature">
        <title>Bacterial chemolithoautotrophy via manganese oxidation.</title>
        <authorList>
            <person name="Yu H."/>
            <person name="Leadbetter J.R."/>
        </authorList>
    </citation>
    <scope>NUCLEOTIDE SEQUENCE [LARGE SCALE GENOMIC DNA]</scope>
    <source>
        <strain evidence="8 9">Mn-1</strain>
    </source>
</reference>
<evidence type="ECO:0000259" key="7">
    <source>
        <dbReference type="SMART" id="SM01007"/>
    </source>
</evidence>
<dbReference type="GO" id="GO:0046872">
    <property type="term" value="F:metal ion binding"/>
    <property type="evidence" value="ECO:0007669"/>
    <property type="project" value="UniProtKB-UniRule"/>
</dbReference>
<dbReference type="PANTHER" id="PTHR10640:SF7">
    <property type="entry name" value="METHYLTHIORIBULOSE-1-PHOSPHATE DEHYDRATASE"/>
    <property type="match status" value="1"/>
</dbReference>
<dbReference type="RefSeq" id="WP_168061899.1">
    <property type="nucleotide sequence ID" value="NZ_VTOW01000003.1"/>
</dbReference>
<evidence type="ECO:0000256" key="6">
    <source>
        <dbReference type="NCBIfam" id="TIGR03328"/>
    </source>
</evidence>
<gene>
    <name evidence="8" type="primary">mtnB</name>
    <name evidence="8" type="ORF">MNODULE_16485</name>
</gene>
<dbReference type="Proteomes" id="UP000534783">
    <property type="component" value="Unassembled WGS sequence"/>
</dbReference>
<evidence type="ECO:0000256" key="5">
    <source>
        <dbReference type="ARBA" id="ARBA00023239"/>
    </source>
</evidence>
<dbReference type="SMART" id="SM01007">
    <property type="entry name" value="Aldolase_II"/>
    <property type="match status" value="1"/>
</dbReference>
<keyword evidence="5 8" id="KW-0456">Lyase</keyword>
<dbReference type="GO" id="GO:0046570">
    <property type="term" value="F:methylthioribulose 1-phosphate dehydratase activity"/>
    <property type="evidence" value="ECO:0007669"/>
    <property type="project" value="UniProtKB-EC"/>
</dbReference>
<keyword evidence="3" id="KW-0862">Zinc</keyword>
<feature type="domain" description="Class II aldolase/adducin N-terminal" evidence="7">
    <location>
        <begin position="13"/>
        <end position="207"/>
    </location>
</feature>
<name>A0A7X6DSH7_9BACT</name>